<gene>
    <name evidence="1" type="ORF">HMPREF0724_11771</name>
</gene>
<organism evidence="1 2">
    <name type="scientific">Prescottella equi ATCC 33707</name>
    <dbReference type="NCBI Taxonomy" id="525370"/>
    <lineage>
        <taxon>Bacteria</taxon>
        <taxon>Bacillati</taxon>
        <taxon>Actinomycetota</taxon>
        <taxon>Actinomycetes</taxon>
        <taxon>Mycobacteriales</taxon>
        <taxon>Nocardiaceae</taxon>
        <taxon>Prescottella</taxon>
    </lineage>
</organism>
<comment type="caution">
    <text evidence="1">The sequence shown here is derived from an EMBL/GenBank/DDBJ whole genome shotgun (WGS) entry which is preliminary data.</text>
</comment>
<dbReference type="EMBL" id="ADNW02000008">
    <property type="protein sequence ID" value="EGD24653.1"/>
    <property type="molecule type" value="Genomic_DNA"/>
</dbReference>
<dbReference type="Pfam" id="PF25681">
    <property type="entry name" value="Phage_TTP_17"/>
    <property type="match status" value="1"/>
</dbReference>
<proteinExistence type="predicted"/>
<dbReference type="HOGENOM" id="CLU_1383200_0_0_11"/>
<dbReference type="AlphaFoldDB" id="E9T070"/>
<keyword evidence="2" id="KW-1185">Reference proteome</keyword>
<accession>E9T070</accession>
<protein>
    <recommendedName>
        <fullName evidence="3">Major tail protein</fullName>
    </recommendedName>
</protein>
<sequence length="197" mass="21897">MSQPLSNYNDQLVRLGVTGAVRRGPRGLVLPVNMGPWPVGAVDLGWISDEGITENREGDEAKFTPWQTNSPVRVETTSETISWEFTLWTTSFDTVSAFYKVKAEDMEFDEETGVVSFVDGDKKPRDVGVWGFDVIDGTYARRMTAPQAEVTGRGNQVYKKDELIGMPCTVTAFPGPDGWSVKREFREGWRPPVTSGP</sequence>
<name>E9T070_RHOHA</name>
<reference evidence="1" key="1">
    <citation type="submission" date="2011-01" db="EMBL/GenBank/DDBJ databases">
        <authorList>
            <person name="Muzny D."/>
            <person name="Qin X."/>
            <person name="Buhay C."/>
            <person name="Dugan-Rocha S."/>
            <person name="Ding Y."/>
            <person name="Chen G."/>
            <person name="Hawes A."/>
            <person name="Holder M."/>
            <person name="Jhangiani S."/>
            <person name="Johnson A."/>
            <person name="Khan Z."/>
            <person name="Li Z."/>
            <person name="Liu W."/>
            <person name="Liu X."/>
            <person name="Perez L."/>
            <person name="Shen H."/>
            <person name="Wang Q."/>
            <person name="Watt J."/>
            <person name="Xi L."/>
            <person name="Xin Y."/>
            <person name="Zhou J."/>
            <person name="Deng J."/>
            <person name="Jiang H."/>
            <person name="Liu Y."/>
            <person name="Qu J."/>
            <person name="Song X.-Z."/>
            <person name="Zhang L."/>
            <person name="Villasana D."/>
            <person name="Johnson A."/>
            <person name="Liu J."/>
            <person name="Liyanage D."/>
            <person name="Lorensuhewa L."/>
            <person name="Robinson T."/>
            <person name="Song A."/>
            <person name="Song B.-B."/>
            <person name="Dinh H."/>
            <person name="Thornton R."/>
            <person name="Coyle M."/>
            <person name="Francisco L."/>
            <person name="Jackson L."/>
            <person name="Javaid M."/>
            <person name="Korchina V."/>
            <person name="Kovar C."/>
            <person name="Mata R."/>
            <person name="Mathew T."/>
            <person name="Ngo R."/>
            <person name="Nguyen L."/>
            <person name="Nguyen N."/>
            <person name="Okwuonu G."/>
            <person name="Ongeri F."/>
            <person name="Pham C."/>
            <person name="Simmons D."/>
            <person name="Wilczek-Boney K."/>
            <person name="Hale W."/>
            <person name="Jakkamsetti A."/>
            <person name="Pham P."/>
            <person name="Ruth R."/>
            <person name="San Lucas F."/>
            <person name="Warren J."/>
            <person name="Zhang J."/>
            <person name="Zhao Z."/>
            <person name="Zhou C."/>
            <person name="Zhu D."/>
            <person name="Lee S."/>
            <person name="Bess C."/>
            <person name="Blankenburg K."/>
            <person name="Forbes L."/>
            <person name="Fu Q."/>
            <person name="Gubbala S."/>
            <person name="Hirani K."/>
            <person name="Jayaseelan J.C."/>
            <person name="Lara F."/>
            <person name="Munidasa M."/>
            <person name="Palculict T."/>
            <person name="Patil S."/>
            <person name="Pu L.-L."/>
            <person name="Saada N."/>
            <person name="Tang L."/>
            <person name="Weissenberger G."/>
            <person name="Zhu Y."/>
            <person name="Hemphill L."/>
            <person name="Shang Y."/>
            <person name="Youmans B."/>
            <person name="Ayvaz T."/>
            <person name="Ross M."/>
            <person name="Santibanez J."/>
            <person name="Aqrawi P."/>
            <person name="Gross S."/>
            <person name="Joshi V."/>
            <person name="Fowler G."/>
            <person name="Nazareth L."/>
            <person name="Reid J."/>
            <person name="Worley K."/>
            <person name="Petrosino J."/>
            <person name="Highlander S."/>
            <person name="Gibbs R."/>
        </authorList>
    </citation>
    <scope>NUCLEOTIDE SEQUENCE [LARGE SCALE GENOMIC DNA]</scope>
    <source>
        <strain evidence="1">ATCC 33707</strain>
    </source>
</reference>
<dbReference type="Proteomes" id="UP000004245">
    <property type="component" value="Unassembled WGS sequence"/>
</dbReference>
<dbReference type="InterPro" id="IPR058154">
    <property type="entry name" value="Bxb1_TTP-like"/>
</dbReference>
<evidence type="ECO:0000313" key="1">
    <source>
        <dbReference type="EMBL" id="EGD24653.1"/>
    </source>
</evidence>
<evidence type="ECO:0008006" key="3">
    <source>
        <dbReference type="Google" id="ProtNLM"/>
    </source>
</evidence>
<evidence type="ECO:0000313" key="2">
    <source>
        <dbReference type="Proteomes" id="UP000004245"/>
    </source>
</evidence>